<sequence length="189" mass="21732">MWTELKRKLRSILININYRSERQSSVCFWQYFDIILTRALDENSSIICLSDLNKNVMPDISSNRRDIIFINGLINIIDKPTHFDTRTGNSSFFGPILFTDSIPVVDKGTIPIDRGMSAHDGTYVTINFRYTSSRTYKQSIWDYKNGDIMDEKVLGTNYEHLISDADNINVAYNNFTKPLLDIAPGYIPT</sequence>
<protein>
    <recommendedName>
        <fullName evidence="3">Endonuclease/exonuclease/phosphatase domain-containing protein</fullName>
    </recommendedName>
</protein>
<name>A0A8S3QM98_MYTED</name>
<keyword evidence="2" id="KW-1185">Reference proteome</keyword>
<gene>
    <name evidence="1" type="ORF">MEDL_12662</name>
</gene>
<proteinExistence type="predicted"/>
<dbReference type="Proteomes" id="UP000683360">
    <property type="component" value="Unassembled WGS sequence"/>
</dbReference>
<evidence type="ECO:0000313" key="1">
    <source>
        <dbReference type="EMBL" id="CAG2197840.1"/>
    </source>
</evidence>
<evidence type="ECO:0000313" key="2">
    <source>
        <dbReference type="Proteomes" id="UP000683360"/>
    </source>
</evidence>
<organism evidence="1 2">
    <name type="scientific">Mytilus edulis</name>
    <name type="common">Blue mussel</name>
    <dbReference type="NCBI Taxonomy" id="6550"/>
    <lineage>
        <taxon>Eukaryota</taxon>
        <taxon>Metazoa</taxon>
        <taxon>Spiralia</taxon>
        <taxon>Lophotrochozoa</taxon>
        <taxon>Mollusca</taxon>
        <taxon>Bivalvia</taxon>
        <taxon>Autobranchia</taxon>
        <taxon>Pteriomorphia</taxon>
        <taxon>Mytilida</taxon>
        <taxon>Mytiloidea</taxon>
        <taxon>Mytilidae</taxon>
        <taxon>Mytilinae</taxon>
        <taxon>Mytilus</taxon>
    </lineage>
</organism>
<evidence type="ECO:0008006" key="3">
    <source>
        <dbReference type="Google" id="ProtNLM"/>
    </source>
</evidence>
<reference evidence="1" key="1">
    <citation type="submission" date="2021-03" db="EMBL/GenBank/DDBJ databases">
        <authorList>
            <person name="Bekaert M."/>
        </authorList>
    </citation>
    <scope>NUCLEOTIDE SEQUENCE</scope>
</reference>
<comment type="caution">
    <text evidence="1">The sequence shown here is derived from an EMBL/GenBank/DDBJ whole genome shotgun (WGS) entry which is preliminary data.</text>
</comment>
<dbReference type="AlphaFoldDB" id="A0A8S3QM98"/>
<accession>A0A8S3QM98</accession>
<dbReference type="OrthoDB" id="6108916at2759"/>
<dbReference type="EMBL" id="CAJPWZ010000655">
    <property type="protein sequence ID" value="CAG2197840.1"/>
    <property type="molecule type" value="Genomic_DNA"/>
</dbReference>